<dbReference type="Proteomes" id="UP000712600">
    <property type="component" value="Unassembled WGS sequence"/>
</dbReference>
<dbReference type="EMBL" id="QGKX02000004">
    <property type="protein sequence ID" value="KAF3601219.1"/>
    <property type="molecule type" value="Genomic_DNA"/>
</dbReference>
<sequence>MPFNLCVDDPFLFFVQLFHRAPELIVASAFPSIYKLKREAGIRPPSRGDYGALRKKIKSHESCHHVWFLGARVDSVNSELFLGATKPALFQ</sequence>
<accession>A0A8S9SK33</accession>
<name>A0A8S9SK33_BRACR</name>
<reference evidence="1" key="1">
    <citation type="submission" date="2019-12" db="EMBL/GenBank/DDBJ databases">
        <title>Genome sequencing and annotation of Brassica cretica.</title>
        <authorList>
            <person name="Studholme D.J."/>
            <person name="Sarris P."/>
        </authorList>
    </citation>
    <scope>NUCLEOTIDE SEQUENCE</scope>
    <source>
        <strain evidence="1">PFS-109/04</strain>
        <tissue evidence="1">Leaf</tissue>
    </source>
</reference>
<dbReference type="AlphaFoldDB" id="A0A8S9SK33"/>
<evidence type="ECO:0000313" key="2">
    <source>
        <dbReference type="Proteomes" id="UP000712600"/>
    </source>
</evidence>
<organism evidence="1 2">
    <name type="scientific">Brassica cretica</name>
    <name type="common">Mustard</name>
    <dbReference type="NCBI Taxonomy" id="69181"/>
    <lineage>
        <taxon>Eukaryota</taxon>
        <taxon>Viridiplantae</taxon>
        <taxon>Streptophyta</taxon>
        <taxon>Embryophyta</taxon>
        <taxon>Tracheophyta</taxon>
        <taxon>Spermatophyta</taxon>
        <taxon>Magnoliopsida</taxon>
        <taxon>eudicotyledons</taxon>
        <taxon>Gunneridae</taxon>
        <taxon>Pentapetalae</taxon>
        <taxon>rosids</taxon>
        <taxon>malvids</taxon>
        <taxon>Brassicales</taxon>
        <taxon>Brassicaceae</taxon>
        <taxon>Brassiceae</taxon>
        <taxon>Brassica</taxon>
    </lineage>
</organism>
<protein>
    <submittedName>
        <fullName evidence="1">Uncharacterized protein</fullName>
    </submittedName>
</protein>
<evidence type="ECO:0000313" key="1">
    <source>
        <dbReference type="EMBL" id="KAF3601219.1"/>
    </source>
</evidence>
<proteinExistence type="predicted"/>
<gene>
    <name evidence="1" type="ORF">F2Q69_00034003</name>
</gene>
<comment type="caution">
    <text evidence="1">The sequence shown here is derived from an EMBL/GenBank/DDBJ whole genome shotgun (WGS) entry which is preliminary data.</text>
</comment>